<dbReference type="InterPro" id="IPR002126">
    <property type="entry name" value="Cadherin-like_dom"/>
</dbReference>
<dbReference type="PANTHER" id="PTHR24027:SF438">
    <property type="entry name" value="CADHERIN 23"/>
    <property type="match status" value="1"/>
</dbReference>
<keyword evidence="2" id="KW-0677">Repeat</keyword>
<dbReference type="PROSITE" id="PS50268">
    <property type="entry name" value="CADHERIN_2"/>
    <property type="match status" value="1"/>
</dbReference>
<reference evidence="7" key="1">
    <citation type="submission" date="2022-11" db="EMBL/GenBank/DDBJ databases">
        <title>Centuries of genome instability and evolution in soft-shell clam transmissible cancer (bioRxiv).</title>
        <authorList>
            <person name="Hart S.F.M."/>
            <person name="Yonemitsu M.A."/>
            <person name="Giersch R.M."/>
            <person name="Beal B.F."/>
            <person name="Arriagada G."/>
            <person name="Davis B.W."/>
            <person name="Ostrander E.A."/>
            <person name="Goff S.P."/>
            <person name="Metzger M.J."/>
        </authorList>
    </citation>
    <scope>NUCLEOTIDE SEQUENCE</scope>
    <source>
        <strain evidence="7">MELC-2E11</strain>
        <tissue evidence="7">Siphon/mantle</tissue>
    </source>
</reference>
<dbReference type="SMART" id="SM00112">
    <property type="entry name" value="CA"/>
    <property type="match status" value="1"/>
</dbReference>
<sequence length="295" mass="31649">METFYVYLAKNQPPDITNLQAGEIQLNADISGYTTTGFDINVTVRDGKNTTNDDVGTPPLDAADPDAVDKLTYSLDCGTETGYFYMHPETANITFQSKYDTDAGRPTSVSCTITATDTGGLTCTASLTINIEDTNDNTPNFAPAQYSFHVSYYASAGTVVGTSSLSEQYFTIDQSGQIILAQSVAALGPATSLSLTATASDDGGKFDTAAVTITENHPVKEITGIPRGDAAVKTMGLTPTVRHPPPPINEQHWRTENAAPEAPLVADKRPGSAKTSTYDFWKHTDFAQRDLRNLK</sequence>
<keyword evidence="8" id="KW-1185">Reference proteome</keyword>
<dbReference type="EMBL" id="CP111025">
    <property type="protein sequence ID" value="WAR26473.1"/>
    <property type="molecule type" value="Genomic_DNA"/>
</dbReference>
<dbReference type="InterPro" id="IPR020894">
    <property type="entry name" value="Cadherin_CS"/>
</dbReference>
<dbReference type="InterPro" id="IPR015919">
    <property type="entry name" value="Cadherin-like_sf"/>
</dbReference>
<evidence type="ECO:0000256" key="5">
    <source>
        <dbReference type="PROSITE-ProRule" id="PRU00043"/>
    </source>
</evidence>
<evidence type="ECO:0000256" key="2">
    <source>
        <dbReference type="ARBA" id="ARBA00022737"/>
    </source>
</evidence>
<feature type="domain" description="Cadherin" evidence="6">
    <location>
        <begin position="60"/>
        <end position="141"/>
    </location>
</feature>
<dbReference type="Proteomes" id="UP001164746">
    <property type="component" value="Chromosome 14"/>
</dbReference>
<dbReference type="InterPro" id="IPR039808">
    <property type="entry name" value="Cadherin"/>
</dbReference>
<dbReference type="Gene3D" id="2.60.40.60">
    <property type="entry name" value="Cadherins"/>
    <property type="match status" value="1"/>
</dbReference>
<dbReference type="CDD" id="cd11304">
    <property type="entry name" value="Cadherin_repeat"/>
    <property type="match status" value="1"/>
</dbReference>
<organism evidence="7 8">
    <name type="scientific">Mya arenaria</name>
    <name type="common">Soft-shell clam</name>
    <dbReference type="NCBI Taxonomy" id="6604"/>
    <lineage>
        <taxon>Eukaryota</taxon>
        <taxon>Metazoa</taxon>
        <taxon>Spiralia</taxon>
        <taxon>Lophotrochozoa</taxon>
        <taxon>Mollusca</taxon>
        <taxon>Bivalvia</taxon>
        <taxon>Autobranchia</taxon>
        <taxon>Heteroconchia</taxon>
        <taxon>Euheterodonta</taxon>
        <taxon>Imparidentia</taxon>
        <taxon>Neoheterodontei</taxon>
        <taxon>Myida</taxon>
        <taxon>Myoidea</taxon>
        <taxon>Myidae</taxon>
        <taxon>Mya</taxon>
    </lineage>
</organism>
<evidence type="ECO:0000256" key="1">
    <source>
        <dbReference type="ARBA" id="ARBA00004370"/>
    </source>
</evidence>
<evidence type="ECO:0000259" key="6">
    <source>
        <dbReference type="PROSITE" id="PS50268"/>
    </source>
</evidence>
<protein>
    <submittedName>
        <fullName evidence="7">FAT2-like protein</fullName>
    </submittedName>
</protein>
<proteinExistence type="predicted"/>
<keyword evidence="4" id="KW-0472">Membrane</keyword>
<comment type="subcellular location">
    <subcellularLocation>
        <location evidence="1">Membrane</location>
    </subcellularLocation>
</comment>
<evidence type="ECO:0000256" key="3">
    <source>
        <dbReference type="ARBA" id="ARBA00022837"/>
    </source>
</evidence>
<evidence type="ECO:0000313" key="7">
    <source>
        <dbReference type="EMBL" id="WAR26473.1"/>
    </source>
</evidence>
<dbReference type="PANTHER" id="PTHR24027">
    <property type="entry name" value="CADHERIN-23"/>
    <property type="match status" value="1"/>
</dbReference>
<gene>
    <name evidence="7" type="ORF">MAR_012177</name>
</gene>
<evidence type="ECO:0000256" key="4">
    <source>
        <dbReference type="ARBA" id="ARBA00023136"/>
    </source>
</evidence>
<evidence type="ECO:0000313" key="8">
    <source>
        <dbReference type="Proteomes" id="UP001164746"/>
    </source>
</evidence>
<name>A0ABY7FW99_MYAAR</name>
<keyword evidence="3 5" id="KW-0106">Calcium</keyword>
<accession>A0ABY7FW99</accession>
<dbReference type="PROSITE" id="PS00232">
    <property type="entry name" value="CADHERIN_1"/>
    <property type="match status" value="1"/>
</dbReference>
<dbReference type="SUPFAM" id="SSF49313">
    <property type="entry name" value="Cadherin-like"/>
    <property type="match status" value="2"/>
</dbReference>
<dbReference type="PRINTS" id="PR00205">
    <property type="entry name" value="CADHERIN"/>
</dbReference>